<comment type="cofactor">
    <cofactor evidence="3">
        <name>Zn(2+)</name>
        <dbReference type="ChEBI" id="CHEBI:29105"/>
    </cofactor>
    <text evidence="3">Binds 2 Zn(2+) ions per subunit.</text>
</comment>
<dbReference type="SUPFAM" id="SSF55031">
    <property type="entry name" value="Bacterial exopeptidase dimerisation domain"/>
    <property type="match status" value="1"/>
</dbReference>
<feature type="binding site" evidence="4">
    <location>
        <position position="284"/>
    </location>
    <ligand>
        <name>allantoate</name>
        <dbReference type="ChEBI" id="CHEBI:17536"/>
    </ligand>
</feature>
<feature type="binding site" evidence="3">
    <location>
        <position position="135"/>
    </location>
    <ligand>
        <name>Zn(2+)</name>
        <dbReference type="ChEBI" id="CHEBI:29105"/>
        <label>2</label>
    </ligand>
</feature>
<keyword evidence="3" id="KW-0862">Zinc</keyword>
<dbReference type="PANTHER" id="PTHR32494:SF5">
    <property type="entry name" value="ALLANTOATE AMIDOHYDROLASE"/>
    <property type="match status" value="1"/>
</dbReference>
<reference evidence="5 6" key="1">
    <citation type="submission" date="2019-07" db="EMBL/GenBank/DDBJ databases">
        <authorList>
            <person name="Kim J."/>
        </authorList>
    </citation>
    <scope>NUCLEOTIDE SEQUENCE [LARGE SCALE GENOMIC DNA]</scope>
    <source>
        <strain evidence="5 6">JC52</strain>
    </source>
</reference>
<keyword evidence="2 5" id="KW-0378">Hydrolase</keyword>
<feature type="binding site" evidence="3">
    <location>
        <position position="391"/>
    </location>
    <ligand>
        <name>Zn(2+)</name>
        <dbReference type="ChEBI" id="CHEBI:29105"/>
        <label>2</label>
    </ligand>
</feature>
<dbReference type="NCBIfam" id="NF006771">
    <property type="entry name" value="PRK09290.1-5"/>
    <property type="match status" value="1"/>
</dbReference>
<feature type="binding site" evidence="4">
    <location>
        <position position="224"/>
    </location>
    <ligand>
        <name>allantoate</name>
        <dbReference type="ChEBI" id="CHEBI:17536"/>
    </ligand>
</feature>
<dbReference type="GO" id="GO:0046872">
    <property type="term" value="F:metal ion binding"/>
    <property type="evidence" value="ECO:0007669"/>
    <property type="project" value="UniProtKB-KW"/>
</dbReference>
<evidence type="ECO:0000313" key="6">
    <source>
        <dbReference type="Proteomes" id="UP000317036"/>
    </source>
</evidence>
<comment type="similarity">
    <text evidence="1">Belongs to the peptidase M20 family.</text>
</comment>
<name>A0A559K567_9BACL</name>
<dbReference type="OrthoDB" id="9808195at2"/>
<dbReference type="NCBIfam" id="TIGR01879">
    <property type="entry name" value="hydantase"/>
    <property type="match status" value="1"/>
</dbReference>
<feature type="binding site" evidence="3">
    <location>
        <position position="100"/>
    </location>
    <ligand>
        <name>Zn(2+)</name>
        <dbReference type="ChEBI" id="CHEBI:29105"/>
        <label>1</label>
    </ligand>
</feature>
<evidence type="ECO:0000256" key="1">
    <source>
        <dbReference type="ARBA" id="ARBA00006153"/>
    </source>
</evidence>
<dbReference type="PANTHER" id="PTHR32494">
    <property type="entry name" value="ALLANTOATE DEIMINASE-RELATED"/>
    <property type="match status" value="1"/>
</dbReference>
<feature type="binding site" evidence="3">
    <location>
        <position position="89"/>
    </location>
    <ligand>
        <name>Zn(2+)</name>
        <dbReference type="ChEBI" id="CHEBI:29105"/>
        <label>1</label>
    </ligand>
</feature>
<dbReference type="CDD" id="cd03884">
    <property type="entry name" value="M20_bAS"/>
    <property type="match status" value="1"/>
</dbReference>
<dbReference type="GO" id="GO:0047652">
    <property type="term" value="F:allantoate deiminase activity"/>
    <property type="evidence" value="ECO:0007669"/>
    <property type="project" value="UniProtKB-EC"/>
</dbReference>
<dbReference type="Proteomes" id="UP000317036">
    <property type="component" value="Unassembled WGS sequence"/>
</dbReference>
<dbReference type="NCBIfam" id="NF006768">
    <property type="entry name" value="PRK09290.1-1"/>
    <property type="match status" value="1"/>
</dbReference>
<organism evidence="5 6">
    <name type="scientific">Paenibacillus cremeus</name>
    <dbReference type="NCBI Taxonomy" id="2163881"/>
    <lineage>
        <taxon>Bacteria</taxon>
        <taxon>Bacillati</taxon>
        <taxon>Bacillota</taxon>
        <taxon>Bacilli</taxon>
        <taxon>Bacillales</taxon>
        <taxon>Paenibacillaceae</taxon>
        <taxon>Paenibacillus</taxon>
    </lineage>
</organism>
<feature type="binding site" evidence="4">
    <location>
        <position position="297"/>
    </location>
    <ligand>
        <name>allantoate</name>
        <dbReference type="ChEBI" id="CHEBI:17536"/>
    </ligand>
</feature>
<keyword evidence="3" id="KW-0479">Metal-binding</keyword>
<dbReference type="AlphaFoldDB" id="A0A559K567"/>
<dbReference type="EC" id="3.5.3.9" evidence="5"/>
<feature type="binding site" evidence="3">
    <location>
        <position position="199"/>
    </location>
    <ligand>
        <name>Zn(2+)</name>
        <dbReference type="ChEBI" id="CHEBI:29105"/>
        <label>1</label>
    </ligand>
</feature>
<dbReference type="InterPro" id="IPR036264">
    <property type="entry name" value="Bact_exopeptidase_dim_dom"/>
</dbReference>
<dbReference type="SUPFAM" id="SSF53187">
    <property type="entry name" value="Zn-dependent exopeptidases"/>
    <property type="match status" value="1"/>
</dbReference>
<feature type="binding site" evidence="3">
    <location>
        <position position="100"/>
    </location>
    <ligand>
        <name>Zn(2+)</name>
        <dbReference type="ChEBI" id="CHEBI:29105"/>
        <label>2</label>
    </ligand>
</feature>
<gene>
    <name evidence="5" type="primary">allC</name>
    <name evidence="5" type="ORF">FPZ49_24760</name>
</gene>
<dbReference type="PIRSF" id="PIRSF001235">
    <property type="entry name" value="Amidase_carbamoylase"/>
    <property type="match status" value="1"/>
</dbReference>
<comment type="caution">
    <text evidence="5">The sequence shown here is derived from an EMBL/GenBank/DDBJ whole genome shotgun (WGS) entry which is preliminary data.</text>
</comment>
<proteinExistence type="inferred from homology"/>
<dbReference type="EMBL" id="VNJI01000040">
    <property type="protein sequence ID" value="TVY07247.1"/>
    <property type="molecule type" value="Genomic_DNA"/>
</dbReference>
<dbReference type="Pfam" id="PF01546">
    <property type="entry name" value="Peptidase_M20"/>
    <property type="match status" value="1"/>
</dbReference>
<evidence type="ECO:0000256" key="4">
    <source>
        <dbReference type="PIRSR" id="PIRSR001235-2"/>
    </source>
</evidence>
<evidence type="ECO:0000313" key="5">
    <source>
        <dbReference type="EMBL" id="TVY07247.1"/>
    </source>
</evidence>
<dbReference type="InterPro" id="IPR010158">
    <property type="entry name" value="Amidase_Cbmase"/>
</dbReference>
<evidence type="ECO:0000256" key="3">
    <source>
        <dbReference type="PIRSR" id="PIRSR001235-1"/>
    </source>
</evidence>
<keyword evidence="6" id="KW-1185">Reference proteome</keyword>
<dbReference type="RefSeq" id="WP_144852093.1">
    <property type="nucleotide sequence ID" value="NZ_VNJI01000040.1"/>
</dbReference>
<accession>A0A559K567</accession>
<evidence type="ECO:0000256" key="2">
    <source>
        <dbReference type="ARBA" id="ARBA00022801"/>
    </source>
</evidence>
<sequence length="419" mass="45089">MTTEENVQYLKQFATEIQTQLEWLSGFGADPAGGVTRLLYSDSWMQAQLALSEVMEASGLTAYFDDAGNLFGRLEGEELGEGCILTGSHIDTVRSGGKYDGAYGVAAGIAALSFLLANYGQPKRSLEVVSFAEEEGSRFPLTYWGSGNVTGRFQTAEPPLDIRDAQGISLQEAMHSAGFGAGTHRPSKRTDIQAFIELHIEQGAVLEREEQAVGIVGGIVGQRRFTFMVMGEANHAGTTPMAWRRDALAGAAEMIALIEEKASALKEPMVATVGQLEVSPNIPNVIPGTVQFTLDVRHADEIVLASFCEEIGSRLQAIADTRGLKLSGSEWMNAQPVPMHPELMEKLTNICEARGLSSRAMFSGAGHDAQIMQPVCKTAMLFVPSRHGISHSPLEYTAPESLSAGVAVLIDLLYDLAYS</sequence>
<protein>
    <submittedName>
        <fullName evidence="5">Allantoate deiminase</fullName>
        <ecNumber evidence="5">3.5.3.9</ecNumber>
    </submittedName>
</protein>
<dbReference type="Gene3D" id="3.40.630.10">
    <property type="entry name" value="Zn peptidases"/>
    <property type="match status" value="1"/>
</dbReference>
<dbReference type="Gene3D" id="3.30.70.360">
    <property type="match status" value="1"/>
</dbReference>
<dbReference type="InterPro" id="IPR002933">
    <property type="entry name" value="Peptidase_M20"/>
</dbReference>